<dbReference type="GO" id="GO:0005886">
    <property type="term" value="C:plasma membrane"/>
    <property type="evidence" value="ECO:0007669"/>
    <property type="project" value="UniProtKB-SubCell"/>
</dbReference>
<dbReference type="Proteomes" id="UP000564407">
    <property type="component" value="Unassembled WGS sequence"/>
</dbReference>
<comment type="subcellular location">
    <subcellularLocation>
        <location evidence="1">Cell membrane</location>
        <topology evidence="1">Multi-pass membrane protein</topology>
    </subcellularLocation>
</comment>
<sequence length="86" mass="10014">FGCFVFILFYVVQLFRVMLRIQSEQGQHKALSMCFGHWLVSLLIRTSMFVYLKPPFISSPLLDLMVSVVYSVVPPTLNPFIYSLRH</sequence>
<evidence type="ECO:0000256" key="9">
    <source>
        <dbReference type="ARBA" id="ARBA00023224"/>
    </source>
</evidence>
<evidence type="ECO:0000256" key="2">
    <source>
        <dbReference type="ARBA" id="ARBA00022475"/>
    </source>
</evidence>
<evidence type="ECO:0000256" key="5">
    <source>
        <dbReference type="ARBA" id="ARBA00022989"/>
    </source>
</evidence>
<keyword evidence="7" id="KW-0472">Membrane</keyword>
<keyword evidence="11" id="KW-1185">Reference proteome</keyword>
<dbReference type="InterPro" id="IPR000725">
    <property type="entry name" value="Olfact_rcpt"/>
</dbReference>
<keyword evidence="3" id="KW-0812">Transmembrane</keyword>
<dbReference type="GO" id="GO:0004930">
    <property type="term" value="F:G protein-coupled receptor activity"/>
    <property type="evidence" value="ECO:0007669"/>
    <property type="project" value="UniProtKB-KW"/>
</dbReference>
<proteinExistence type="predicted"/>
<keyword evidence="9" id="KW-0807">Transducer</keyword>
<evidence type="ECO:0000256" key="8">
    <source>
        <dbReference type="ARBA" id="ARBA00023170"/>
    </source>
</evidence>
<dbReference type="Pfam" id="PF13853">
    <property type="entry name" value="7tm_4"/>
    <property type="match status" value="1"/>
</dbReference>
<dbReference type="InterPro" id="IPR050516">
    <property type="entry name" value="Olfactory_GPCR"/>
</dbReference>
<evidence type="ECO:0000256" key="3">
    <source>
        <dbReference type="ARBA" id="ARBA00022692"/>
    </source>
</evidence>
<keyword evidence="5" id="KW-1133">Transmembrane helix</keyword>
<protein>
    <submittedName>
        <fullName evidence="10">O14AG protein</fullName>
    </submittedName>
</protein>
<accession>A0A7K6GB25</accession>
<evidence type="ECO:0000313" key="11">
    <source>
        <dbReference type="Proteomes" id="UP000564407"/>
    </source>
</evidence>
<dbReference type="AlphaFoldDB" id="A0A7K6GB25"/>
<reference evidence="10 11" key="1">
    <citation type="submission" date="2019-09" db="EMBL/GenBank/DDBJ databases">
        <title>Bird 10,000 Genomes (B10K) Project - Family phase.</title>
        <authorList>
            <person name="Zhang G."/>
        </authorList>
    </citation>
    <scope>NUCLEOTIDE SEQUENCE [LARGE SCALE GENOMIC DNA]</scope>
    <source>
        <strain evidence="10">B10K-DU-029-44</strain>
        <tissue evidence="10">Heart</tissue>
    </source>
</reference>
<dbReference type="SUPFAM" id="SSF81321">
    <property type="entry name" value="Family A G protein-coupled receptor-like"/>
    <property type="match status" value="1"/>
</dbReference>
<evidence type="ECO:0000256" key="7">
    <source>
        <dbReference type="ARBA" id="ARBA00023136"/>
    </source>
</evidence>
<organism evidence="10 11">
    <name type="scientific">Malurus elegans</name>
    <name type="common">Red-winged fairywren</name>
    <dbReference type="NCBI Taxonomy" id="720584"/>
    <lineage>
        <taxon>Eukaryota</taxon>
        <taxon>Metazoa</taxon>
        <taxon>Chordata</taxon>
        <taxon>Craniata</taxon>
        <taxon>Vertebrata</taxon>
        <taxon>Euteleostomi</taxon>
        <taxon>Archelosauria</taxon>
        <taxon>Archosauria</taxon>
        <taxon>Dinosauria</taxon>
        <taxon>Saurischia</taxon>
        <taxon>Theropoda</taxon>
        <taxon>Coelurosauria</taxon>
        <taxon>Aves</taxon>
        <taxon>Neognathae</taxon>
        <taxon>Neoaves</taxon>
        <taxon>Telluraves</taxon>
        <taxon>Australaves</taxon>
        <taxon>Passeriformes</taxon>
        <taxon>Meliphagoidea</taxon>
        <taxon>Maluridae</taxon>
        <taxon>Malurus</taxon>
    </lineage>
</organism>
<comment type="caution">
    <text evidence="10">The sequence shown here is derived from an EMBL/GenBank/DDBJ whole genome shotgun (WGS) entry which is preliminary data.</text>
</comment>
<evidence type="ECO:0000256" key="1">
    <source>
        <dbReference type="ARBA" id="ARBA00004651"/>
    </source>
</evidence>
<feature type="non-terminal residue" evidence="10">
    <location>
        <position position="86"/>
    </location>
</feature>
<keyword evidence="2" id="KW-1003">Cell membrane</keyword>
<dbReference type="GO" id="GO:0004984">
    <property type="term" value="F:olfactory receptor activity"/>
    <property type="evidence" value="ECO:0007669"/>
    <property type="project" value="InterPro"/>
</dbReference>
<dbReference type="EMBL" id="VZRP01002926">
    <property type="protein sequence ID" value="NWV60281.1"/>
    <property type="molecule type" value="Genomic_DNA"/>
</dbReference>
<keyword evidence="4" id="KW-0716">Sensory transduction</keyword>
<dbReference type="Gene3D" id="1.20.1070.10">
    <property type="entry name" value="Rhodopsin 7-helix transmembrane proteins"/>
    <property type="match status" value="1"/>
</dbReference>
<keyword evidence="6" id="KW-0297">G-protein coupled receptor</keyword>
<gene>
    <name evidence="10" type="primary">Or14a16</name>
    <name evidence="10" type="ORF">MALELE_R00283</name>
</gene>
<name>A0A7K6GB25_9PASS</name>
<feature type="non-terminal residue" evidence="10">
    <location>
        <position position="1"/>
    </location>
</feature>
<evidence type="ECO:0000256" key="6">
    <source>
        <dbReference type="ARBA" id="ARBA00023040"/>
    </source>
</evidence>
<keyword evidence="8" id="KW-0675">Receptor</keyword>
<evidence type="ECO:0000256" key="4">
    <source>
        <dbReference type="ARBA" id="ARBA00022725"/>
    </source>
</evidence>
<evidence type="ECO:0000313" key="10">
    <source>
        <dbReference type="EMBL" id="NWV60281.1"/>
    </source>
</evidence>
<keyword evidence="4" id="KW-0552">Olfaction</keyword>
<dbReference type="PANTHER" id="PTHR26452">
    <property type="entry name" value="OLFACTORY RECEPTOR"/>
    <property type="match status" value="1"/>
</dbReference>